<dbReference type="EMBL" id="AWQX01000391">
    <property type="protein sequence ID" value="EST18473.1"/>
    <property type="molecule type" value="Genomic_DNA"/>
</dbReference>
<evidence type="ECO:0000256" key="2">
    <source>
        <dbReference type="SAM" id="Phobius"/>
    </source>
</evidence>
<accession>V6JFI8</accession>
<dbReference type="PATRIC" id="fig|1352936.5.peg.9334"/>
<feature type="compositionally biased region" description="Basic residues" evidence="1">
    <location>
        <begin position="20"/>
        <end position="34"/>
    </location>
</feature>
<keyword evidence="2" id="KW-0812">Transmembrane</keyword>
<evidence type="ECO:0008006" key="5">
    <source>
        <dbReference type="Google" id="ProtNLM"/>
    </source>
</evidence>
<evidence type="ECO:0000313" key="3">
    <source>
        <dbReference type="EMBL" id="EST18473.1"/>
    </source>
</evidence>
<dbReference type="HOGENOM" id="CLU_045983_0_0_11"/>
<feature type="transmembrane region" description="Helical" evidence="2">
    <location>
        <begin position="192"/>
        <end position="210"/>
    </location>
</feature>
<dbReference type="AlphaFoldDB" id="V6JFI8"/>
<reference evidence="3 4" key="1">
    <citation type="journal article" date="2014" name="Genome Announc.">
        <title>Draft Genome Sequence of Streptomyces roseochromogenes subsp. oscitans DS 12.976, Producer of the Aminocoumarin Antibiotic Clorobiocin.</title>
        <authorList>
            <person name="Ruckert C."/>
            <person name="Kalinowski J."/>
            <person name="Heide L."/>
            <person name="Apel A.K."/>
        </authorList>
    </citation>
    <scope>NUCLEOTIDE SEQUENCE [LARGE SCALE GENOMIC DNA]</scope>
    <source>
        <strain evidence="3 4">DS 12.976</strain>
    </source>
</reference>
<dbReference type="RefSeq" id="WP_023553842.1">
    <property type="nucleotide sequence ID" value="NZ_CM002285.1"/>
</dbReference>
<evidence type="ECO:0000313" key="4">
    <source>
        <dbReference type="Proteomes" id="UP000017984"/>
    </source>
</evidence>
<protein>
    <recommendedName>
        <fullName evidence="5">ABC transporter permease</fullName>
    </recommendedName>
</protein>
<feature type="transmembrane region" description="Helical" evidence="2">
    <location>
        <begin position="58"/>
        <end position="79"/>
    </location>
</feature>
<name>V6JFI8_STRRC</name>
<keyword evidence="4" id="KW-1185">Reference proteome</keyword>
<feature type="transmembrane region" description="Helical" evidence="2">
    <location>
        <begin position="337"/>
        <end position="357"/>
    </location>
</feature>
<keyword evidence="2" id="KW-1133">Transmembrane helix</keyword>
<feature type="region of interest" description="Disordered" evidence="1">
    <location>
        <begin position="1"/>
        <end position="39"/>
    </location>
</feature>
<sequence>MQHSTELPPAPPPDPALHAPGRRRAAGHPAHSRHALADTEPGIPAPVLAAAAAARKAMLVPVVTALAIGTIFVAVYLAAFHAPSAHHQPLGIAASDQMAARTELALNTADPSAYTFYRYPDAEAARQAIAHDKIPAALVADGHHLRLLAAGAQGPSTVSSLAAAVNQAVGHPVPIKDVRPLVAGDARGLSPFYAAFGVVLAGFLFAVSSYQIAPRLRLAARVASMMVFSAASGAAVALIAHTAMNALPASFFTVAVVVGLLAWATAAATGVMLRLFGPIGMPVASVVLLTFGNATSGGILPATFLPTWLSPLAQILAPAAAIHALRGAAYFHNAHLAAALLTMSAWVVGCLALQYVLDWVAARRAAAPASLHTAAAAR</sequence>
<feature type="transmembrane region" description="Helical" evidence="2">
    <location>
        <begin position="250"/>
        <end position="276"/>
    </location>
</feature>
<comment type="caution">
    <text evidence="3">The sequence shown here is derived from an EMBL/GenBank/DDBJ whole genome shotgun (WGS) entry which is preliminary data.</text>
</comment>
<feature type="transmembrane region" description="Helical" evidence="2">
    <location>
        <begin position="283"/>
        <end position="302"/>
    </location>
</feature>
<keyword evidence="2" id="KW-0472">Membrane</keyword>
<proteinExistence type="predicted"/>
<feature type="transmembrane region" description="Helical" evidence="2">
    <location>
        <begin position="222"/>
        <end position="244"/>
    </location>
</feature>
<dbReference type="OrthoDB" id="5176800at2"/>
<dbReference type="STRING" id="1352936.M878_44965"/>
<dbReference type="Proteomes" id="UP000017984">
    <property type="component" value="Chromosome"/>
</dbReference>
<evidence type="ECO:0000256" key="1">
    <source>
        <dbReference type="SAM" id="MobiDB-lite"/>
    </source>
</evidence>
<gene>
    <name evidence="3" type="ORF">M878_44965</name>
</gene>
<organism evidence="3 4">
    <name type="scientific">Streptomyces roseochromogenus subsp. oscitans DS 12.976</name>
    <dbReference type="NCBI Taxonomy" id="1352936"/>
    <lineage>
        <taxon>Bacteria</taxon>
        <taxon>Bacillati</taxon>
        <taxon>Actinomycetota</taxon>
        <taxon>Actinomycetes</taxon>
        <taxon>Kitasatosporales</taxon>
        <taxon>Streptomycetaceae</taxon>
        <taxon>Streptomyces</taxon>
    </lineage>
</organism>